<protein>
    <submittedName>
        <fullName evidence="1">Putative ORFan</fullName>
    </submittedName>
</protein>
<proteinExistence type="predicted"/>
<dbReference type="KEGG" id="vg:80516816"/>
<accession>A0A6N1ND46</accession>
<organism evidence="1">
    <name type="scientific">Tupanvirus deep ocean</name>
    <dbReference type="NCBI Taxonomy" id="2126984"/>
    <lineage>
        <taxon>Viruses</taxon>
        <taxon>Varidnaviria</taxon>
        <taxon>Bamfordvirae</taxon>
        <taxon>Nucleocytoviricota</taxon>
        <taxon>Megaviricetes</taxon>
        <taxon>Imitervirales</taxon>
        <taxon>Mimiviridae</taxon>
        <taxon>Megamimivirinae</taxon>
        <taxon>Tupanvirus</taxon>
        <taxon>Tupanvirus altamarinense</taxon>
    </lineage>
</organism>
<reference evidence="1" key="1">
    <citation type="submission" date="2017-06" db="EMBL/GenBank/DDBJ databases">
        <authorList>
            <person name="Assis F.L."/>
            <person name="Abrahao J.S."/>
            <person name="Silva L."/>
            <person name="Khalil J.B."/>
            <person name="Rodrigues R."/>
            <person name="Silva L.S."/>
            <person name="Boratto P."/>
            <person name="Andrade M."/>
            <person name="Kroon E.G."/>
            <person name="Ribeiro B."/>
            <person name="Bergier I."/>
            <person name="Seligmann H."/>
            <person name="Ghigo E."/>
            <person name="Colson P."/>
            <person name="Levasseur A."/>
            <person name="Raoult D."/>
            <person name="Scola B.L."/>
        </authorList>
    </citation>
    <scope>NUCLEOTIDE SEQUENCE</scope>
    <source>
        <strain evidence="1">Deep ocean</strain>
    </source>
</reference>
<dbReference type="RefSeq" id="YP_010780125.1">
    <property type="nucleotide sequence ID" value="NC_075038.1"/>
</dbReference>
<sequence length="162" mass="18909">MSNQKLIRILDKILKHQPNKVLTNCTLCNSPHDNKKIKNQNICLSCYIAKEKPYKLVFCGTYGNLCGGSDIYKVIPNVNKLRLHNLVHFEYYLKGIRTKDDFCPVYNWNDIWDKMDGWFNPKWKSKFNGKLVRGIYSHDGNGMIAFVEDKKGDIYYVHGVWG</sequence>
<dbReference type="GeneID" id="80516816"/>
<dbReference type="EMBL" id="MF405918">
    <property type="protein sequence ID" value="QKU33525.1"/>
    <property type="molecule type" value="Genomic_DNA"/>
</dbReference>
<evidence type="ECO:0000313" key="1">
    <source>
        <dbReference type="EMBL" id="QKU33525.1"/>
    </source>
</evidence>
<name>A0A6N1ND46_9VIRU</name>
<reference evidence="1" key="2">
    <citation type="journal article" date="2018" name="Nat. Commun.">
        <title>Tailed giant Tupanvirus possesses the most complete translational apparatus of the known virosphere.</title>
        <authorList>
            <person name="Abrahao J."/>
            <person name="Silva L."/>
            <person name="Silva L.S."/>
            <person name="Khalil J.Y.B."/>
            <person name="Rodrigues R."/>
            <person name="Arantes T."/>
            <person name="Assis F."/>
            <person name="Boratto P."/>
            <person name="Andrade M."/>
            <person name="Kroon E.G."/>
            <person name="Ribeiro B."/>
            <person name="Bergier I."/>
            <person name="Seligmann H."/>
            <person name="Ghigo E."/>
            <person name="Colson P."/>
            <person name="Levasseur A."/>
            <person name="Kroemer G."/>
            <person name="Raoult D."/>
            <person name="La Scola B."/>
        </authorList>
    </citation>
    <scope>NUCLEOTIDE SEQUENCE [LARGE SCALE GENOMIC DNA]</scope>
    <source>
        <strain evidence="1">Deep ocean</strain>
    </source>
</reference>